<evidence type="ECO:0000256" key="5">
    <source>
        <dbReference type="ARBA" id="ARBA00022737"/>
    </source>
</evidence>
<evidence type="ECO:0000256" key="10">
    <source>
        <dbReference type="ARBA" id="ARBA00023163"/>
    </source>
</evidence>
<dbReference type="FunFam" id="3.30.160.60:FF:000360">
    <property type="entry name" value="zinc finger protein 572"/>
    <property type="match status" value="1"/>
</dbReference>
<keyword evidence="9" id="KW-0238">DNA-binding</keyword>
<evidence type="ECO:0000256" key="6">
    <source>
        <dbReference type="ARBA" id="ARBA00022771"/>
    </source>
</evidence>
<dbReference type="GO" id="GO:0000981">
    <property type="term" value="F:DNA-binding transcription factor activity, RNA polymerase II-specific"/>
    <property type="evidence" value="ECO:0007669"/>
    <property type="project" value="TreeGrafter"/>
</dbReference>
<feature type="region of interest" description="Disordered" evidence="13">
    <location>
        <begin position="93"/>
        <end position="143"/>
    </location>
</feature>
<comment type="similarity">
    <text evidence="3">Belongs to the krueppel C2H2-type zinc-finger protein family.</text>
</comment>
<dbReference type="GO" id="GO:0005634">
    <property type="term" value="C:nucleus"/>
    <property type="evidence" value="ECO:0007669"/>
    <property type="project" value="UniProtKB-SubCell"/>
</dbReference>
<evidence type="ECO:0000256" key="11">
    <source>
        <dbReference type="ARBA" id="ARBA00023242"/>
    </source>
</evidence>
<evidence type="ECO:0000256" key="9">
    <source>
        <dbReference type="ARBA" id="ARBA00023125"/>
    </source>
</evidence>
<proteinExistence type="inferred from homology"/>
<comment type="subcellular location">
    <subcellularLocation>
        <location evidence="2">Nucleus</location>
    </subcellularLocation>
</comment>
<accession>A0A8D0H4W4</accession>
<evidence type="ECO:0000256" key="8">
    <source>
        <dbReference type="ARBA" id="ARBA00023015"/>
    </source>
</evidence>
<keyword evidence="10" id="KW-0804">Transcription</keyword>
<feature type="compositionally biased region" description="Acidic residues" evidence="13">
    <location>
        <begin position="110"/>
        <end position="126"/>
    </location>
</feature>
<dbReference type="GO" id="GO:0000978">
    <property type="term" value="F:RNA polymerase II cis-regulatory region sequence-specific DNA binding"/>
    <property type="evidence" value="ECO:0007669"/>
    <property type="project" value="TreeGrafter"/>
</dbReference>
<comment type="function">
    <text evidence="1">May be involved in transcriptional regulation.</text>
</comment>
<evidence type="ECO:0000256" key="3">
    <source>
        <dbReference type="ARBA" id="ARBA00006991"/>
    </source>
</evidence>
<keyword evidence="11" id="KW-0539">Nucleus</keyword>
<dbReference type="PANTHER" id="PTHR23235:SF120">
    <property type="entry name" value="KRUPPEL-LIKE FACTOR 15"/>
    <property type="match status" value="1"/>
</dbReference>
<evidence type="ECO:0000259" key="14">
    <source>
        <dbReference type="PROSITE" id="PS50157"/>
    </source>
</evidence>
<feature type="domain" description="C2H2-type" evidence="14">
    <location>
        <begin position="176"/>
        <end position="203"/>
    </location>
</feature>
<keyword evidence="7" id="KW-0862">Zinc</keyword>
<name>A0A8D0H4W4_SPHPU</name>
<dbReference type="SMART" id="SM00355">
    <property type="entry name" value="ZnF_C2H2"/>
    <property type="match status" value="2"/>
</dbReference>
<evidence type="ECO:0000313" key="15">
    <source>
        <dbReference type="Ensembl" id="ENSSPUP00000014382.1"/>
    </source>
</evidence>
<feature type="domain" description="C2H2-type" evidence="14">
    <location>
        <begin position="148"/>
        <end position="175"/>
    </location>
</feature>
<keyword evidence="6 12" id="KW-0863">Zinc-finger</keyword>
<dbReference type="FunFam" id="3.30.160.60:FF:001270">
    <property type="entry name" value="zinc finger protein 583 isoform X1"/>
    <property type="match status" value="1"/>
</dbReference>
<keyword evidence="16" id="KW-1185">Reference proteome</keyword>
<evidence type="ECO:0000313" key="16">
    <source>
        <dbReference type="Proteomes" id="UP000694392"/>
    </source>
</evidence>
<dbReference type="Ensembl" id="ENSSPUT00000015347.1">
    <property type="protein sequence ID" value="ENSSPUP00000014382.1"/>
    <property type="gene ID" value="ENSSPUG00000011095.1"/>
</dbReference>
<dbReference type="InterPro" id="IPR036236">
    <property type="entry name" value="Znf_C2H2_sf"/>
</dbReference>
<dbReference type="AlphaFoldDB" id="A0A8D0H4W4"/>
<dbReference type="GO" id="GO:0008270">
    <property type="term" value="F:zinc ion binding"/>
    <property type="evidence" value="ECO:0007669"/>
    <property type="project" value="UniProtKB-KW"/>
</dbReference>
<reference evidence="15" key="2">
    <citation type="submission" date="2025-09" db="UniProtKB">
        <authorList>
            <consortium name="Ensembl"/>
        </authorList>
    </citation>
    <scope>IDENTIFICATION</scope>
</reference>
<evidence type="ECO:0000256" key="7">
    <source>
        <dbReference type="ARBA" id="ARBA00022833"/>
    </source>
</evidence>
<sequence>MGLSGAVWGGLSPMGLSGAVWGVSPMGLSGVVGGGCLSYGALWNCVHVKISLLWGSMEQGRGSETIANRSLSLQSGLPGTEAIVMDGVDGVTVQSPLKRDTPQDPSSTDAPEEESSWGPDEDDELTESPSGGSTGALPPQTTKGVKAAICPDCGKSFSNSSHLVRHRRTHTGEKPYKCGDCGKSYRQDSHLTQHQRSHTGEKPYRCTVCGKGA</sequence>
<keyword evidence="4" id="KW-0479">Metal-binding</keyword>
<evidence type="ECO:0000256" key="13">
    <source>
        <dbReference type="SAM" id="MobiDB-lite"/>
    </source>
</evidence>
<dbReference type="Pfam" id="PF00096">
    <property type="entry name" value="zf-C2H2"/>
    <property type="match status" value="2"/>
</dbReference>
<evidence type="ECO:0000256" key="1">
    <source>
        <dbReference type="ARBA" id="ARBA00003767"/>
    </source>
</evidence>
<dbReference type="PROSITE" id="PS50157">
    <property type="entry name" value="ZINC_FINGER_C2H2_2"/>
    <property type="match status" value="2"/>
</dbReference>
<organism evidence="15 16">
    <name type="scientific">Sphenodon punctatus</name>
    <name type="common">Tuatara</name>
    <name type="synonym">Hatteria punctata</name>
    <dbReference type="NCBI Taxonomy" id="8508"/>
    <lineage>
        <taxon>Eukaryota</taxon>
        <taxon>Metazoa</taxon>
        <taxon>Chordata</taxon>
        <taxon>Craniata</taxon>
        <taxon>Vertebrata</taxon>
        <taxon>Euteleostomi</taxon>
        <taxon>Lepidosauria</taxon>
        <taxon>Sphenodontia</taxon>
        <taxon>Sphenodontidae</taxon>
        <taxon>Sphenodon</taxon>
    </lineage>
</organism>
<dbReference type="GeneTree" id="ENSGT01150000286959"/>
<evidence type="ECO:0000256" key="4">
    <source>
        <dbReference type="ARBA" id="ARBA00022723"/>
    </source>
</evidence>
<keyword evidence="8" id="KW-0805">Transcription regulation</keyword>
<dbReference type="PROSITE" id="PS00028">
    <property type="entry name" value="ZINC_FINGER_C2H2_1"/>
    <property type="match status" value="2"/>
</dbReference>
<evidence type="ECO:0000256" key="2">
    <source>
        <dbReference type="ARBA" id="ARBA00004123"/>
    </source>
</evidence>
<dbReference type="SUPFAM" id="SSF57667">
    <property type="entry name" value="beta-beta-alpha zinc fingers"/>
    <property type="match status" value="1"/>
</dbReference>
<dbReference type="Gene3D" id="3.30.160.60">
    <property type="entry name" value="Classic Zinc Finger"/>
    <property type="match status" value="3"/>
</dbReference>
<evidence type="ECO:0000256" key="12">
    <source>
        <dbReference type="PROSITE-ProRule" id="PRU00042"/>
    </source>
</evidence>
<dbReference type="PANTHER" id="PTHR23235">
    <property type="entry name" value="KRUEPPEL-LIKE TRANSCRIPTION FACTOR"/>
    <property type="match status" value="1"/>
</dbReference>
<protein>
    <recommendedName>
        <fullName evidence="14">C2H2-type domain-containing protein</fullName>
    </recommendedName>
</protein>
<keyword evidence="5" id="KW-0677">Repeat</keyword>
<reference evidence="15" key="1">
    <citation type="submission" date="2025-08" db="UniProtKB">
        <authorList>
            <consortium name="Ensembl"/>
        </authorList>
    </citation>
    <scope>IDENTIFICATION</scope>
</reference>
<dbReference type="InterPro" id="IPR013087">
    <property type="entry name" value="Znf_C2H2_type"/>
</dbReference>
<dbReference type="Proteomes" id="UP000694392">
    <property type="component" value="Unplaced"/>
</dbReference>